<dbReference type="PIRSF" id="PIRSF037217">
    <property type="entry name" value="Carboxypeptidase_S"/>
    <property type="match status" value="1"/>
</dbReference>
<dbReference type="PROSITE" id="PS00758">
    <property type="entry name" value="ARGE_DAPE_CPG2_1"/>
    <property type="match status" value="1"/>
</dbReference>
<feature type="transmembrane region" description="Helical" evidence="9">
    <location>
        <begin position="29"/>
        <end position="48"/>
    </location>
</feature>
<dbReference type="PROSITE" id="PS00759">
    <property type="entry name" value="ARGE_DAPE_CPG2_2"/>
    <property type="match status" value="1"/>
</dbReference>
<keyword evidence="4" id="KW-0378">Hydrolase</keyword>
<dbReference type="InterPro" id="IPR036264">
    <property type="entry name" value="Bact_exopeptidase_dim_dom"/>
</dbReference>
<dbReference type="PANTHER" id="PTHR45962">
    <property type="entry name" value="N-FATTY-ACYL-AMINO ACID SYNTHASE/HYDROLASE PM20D1"/>
    <property type="match status" value="1"/>
</dbReference>
<dbReference type="GO" id="GO:0004181">
    <property type="term" value="F:metallocarboxypeptidase activity"/>
    <property type="evidence" value="ECO:0007669"/>
    <property type="project" value="InterPro"/>
</dbReference>
<evidence type="ECO:0000256" key="6">
    <source>
        <dbReference type="PIRSR" id="PIRSR037217-1"/>
    </source>
</evidence>
<evidence type="ECO:0000259" key="10">
    <source>
        <dbReference type="Pfam" id="PF07687"/>
    </source>
</evidence>
<keyword evidence="12" id="KW-1185">Reference proteome</keyword>
<dbReference type="InterPro" id="IPR001261">
    <property type="entry name" value="ArgE/DapE_CS"/>
</dbReference>
<evidence type="ECO:0000256" key="5">
    <source>
        <dbReference type="ARBA" id="ARBA00022833"/>
    </source>
</evidence>
<dbReference type="InterPro" id="IPR002933">
    <property type="entry name" value="Peptidase_M20"/>
</dbReference>
<feature type="active site" description="Proton acceptor" evidence="6">
    <location>
        <position position="242"/>
    </location>
</feature>
<keyword evidence="9" id="KW-0812">Transmembrane</keyword>
<feature type="binding site" evidence="7">
    <location>
        <position position="173"/>
    </location>
    <ligand>
        <name>Zn(2+)</name>
        <dbReference type="ChEBI" id="CHEBI:29105"/>
        <label>2</label>
    </ligand>
</feature>
<reference evidence="11 12" key="1">
    <citation type="submission" date="2015-03" db="EMBL/GenBank/DDBJ databases">
        <authorList>
            <person name="Radwan O."/>
            <person name="Al-Naeli F.A."/>
            <person name="Rendon G.A."/>
            <person name="Fields C."/>
        </authorList>
    </citation>
    <scope>NUCLEOTIDE SEQUENCE [LARGE SCALE GENOMIC DNA]</scope>
    <source>
        <strain evidence="11">CR-DP1</strain>
    </source>
</reference>
<feature type="binding site" evidence="7">
    <location>
        <position position="208"/>
    </location>
    <ligand>
        <name>Zn(2+)</name>
        <dbReference type="ChEBI" id="CHEBI:29105"/>
        <label>2</label>
    </ligand>
</feature>
<dbReference type="OrthoDB" id="3064516at2759"/>
<keyword evidence="3 7" id="KW-0479">Metal-binding</keyword>
<evidence type="ECO:0000313" key="12">
    <source>
        <dbReference type="Proteomes" id="UP000033483"/>
    </source>
</evidence>
<comment type="similarity">
    <text evidence="1">Belongs to the peptidase M20A family.</text>
</comment>
<dbReference type="Gene3D" id="1.10.150.900">
    <property type="match status" value="1"/>
</dbReference>
<feature type="binding site" evidence="7">
    <location>
        <position position="208"/>
    </location>
    <ligand>
        <name>Zn(2+)</name>
        <dbReference type="ChEBI" id="CHEBI:29105"/>
        <label>1</label>
    </ligand>
</feature>
<keyword evidence="2" id="KW-0645">Protease</keyword>
<dbReference type="CDD" id="cd05674">
    <property type="entry name" value="M20_yscS"/>
    <property type="match status" value="1"/>
</dbReference>
<dbReference type="EMBL" id="LAEV01001306">
    <property type="protein sequence ID" value="KKA28460.1"/>
    <property type="molecule type" value="Genomic_DNA"/>
</dbReference>
<accession>A0A0F4ZE09</accession>
<dbReference type="Pfam" id="PF07687">
    <property type="entry name" value="M20_dimer"/>
    <property type="match status" value="1"/>
</dbReference>
<dbReference type="InterPro" id="IPR011650">
    <property type="entry name" value="Peptidase_M20_dimer"/>
</dbReference>
<dbReference type="GO" id="GO:0000328">
    <property type="term" value="C:fungal-type vacuole lumen"/>
    <property type="evidence" value="ECO:0007669"/>
    <property type="project" value="TreeGrafter"/>
</dbReference>
<evidence type="ECO:0000256" key="7">
    <source>
        <dbReference type="PIRSR" id="PIRSR037217-2"/>
    </source>
</evidence>
<feature type="binding site" evidence="7">
    <location>
        <position position="243"/>
    </location>
    <ligand>
        <name>Zn(2+)</name>
        <dbReference type="ChEBI" id="CHEBI:29105"/>
        <label>1</label>
    </ligand>
</feature>
<dbReference type="InterPro" id="IPR047177">
    <property type="entry name" value="Pept_M20A"/>
</dbReference>
<evidence type="ECO:0000256" key="2">
    <source>
        <dbReference type="ARBA" id="ARBA00022670"/>
    </source>
</evidence>
<dbReference type="GO" id="GO:0051603">
    <property type="term" value="P:proteolysis involved in protein catabolic process"/>
    <property type="evidence" value="ECO:0007669"/>
    <property type="project" value="TreeGrafter"/>
</dbReference>
<organism evidence="11 12">
    <name type="scientific">Thielaviopsis punctulata</name>
    <dbReference type="NCBI Taxonomy" id="72032"/>
    <lineage>
        <taxon>Eukaryota</taxon>
        <taxon>Fungi</taxon>
        <taxon>Dikarya</taxon>
        <taxon>Ascomycota</taxon>
        <taxon>Pezizomycotina</taxon>
        <taxon>Sordariomycetes</taxon>
        <taxon>Hypocreomycetidae</taxon>
        <taxon>Microascales</taxon>
        <taxon>Ceratocystidaceae</taxon>
        <taxon>Thielaviopsis</taxon>
    </lineage>
</organism>
<dbReference type="FunFam" id="3.40.630.10:FF:000027">
    <property type="entry name" value="N-fatty-acyl-amino acid synthase/hydrolase PM20D1"/>
    <property type="match status" value="1"/>
</dbReference>
<evidence type="ECO:0000313" key="11">
    <source>
        <dbReference type="EMBL" id="KKA28460.1"/>
    </source>
</evidence>
<sequence length="583" mass="63511">MTPEKAALAGELPAPTQQTARRAKSRRSAFSHAVMGSMALMGLLYHFGASPLAASSAAAVSGAPKCMQVDPMFPKSGDSLVQMDAYLSSDDFRAKAVGQLSGIVKIPSESFDDMGDLGVDPRWDIFEKVADYLEQTFPRVHEKLTLEKVNTHGLLYTWKGADPSLKPLLLMAHQDVVPVDRSTWGQWKYPPFSGHYDGESVWGRGAIDCKSTLTSIMAAVDELVAAGMQPQRTVLLSFGFDEEISGERGAGKLAPFILERYGPKGIAALVDEGGGFQPGWGTMFAAPAVAEKGYIDVDVIVRVPGGHSSMPSDFNSISVMADLISLVHHNQYESKLYDENPYLELLQCGLEHAPDFPSSLAKLLGKRKPTSGVAATKHKKDKLALEAAKLMPISKYLYTTTVATDIIHGGIKINALPERVVLSVNHRVNVGESSQDVKDKLTHLASAITHKYNLTLDAFTDAEEVPGSIKLALWPSLLEPAPVTPTNVDSLTPYKILAGTTRALYGTNITVTPGIMTGNTDTRYYWDVTEHIFRWAPHYDGLGKNAIRNGVHTVNEHMTVLSHINAVKWYSMFIRNMDTADLA</sequence>
<dbReference type="GO" id="GO:0046872">
    <property type="term" value="F:metal ion binding"/>
    <property type="evidence" value="ECO:0007669"/>
    <property type="project" value="UniProtKB-KW"/>
</dbReference>
<evidence type="ECO:0000256" key="4">
    <source>
        <dbReference type="ARBA" id="ARBA00022801"/>
    </source>
</evidence>
<keyword evidence="9" id="KW-0472">Membrane</keyword>
<dbReference type="SUPFAM" id="SSF55031">
    <property type="entry name" value="Bacterial exopeptidase dimerisation domain"/>
    <property type="match status" value="1"/>
</dbReference>
<gene>
    <name evidence="11" type="ORF">TD95_002573</name>
</gene>
<feature type="active site" evidence="6">
    <location>
        <position position="175"/>
    </location>
</feature>
<evidence type="ECO:0000256" key="8">
    <source>
        <dbReference type="SAM" id="MobiDB-lite"/>
    </source>
</evidence>
<evidence type="ECO:0000256" key="9">
    <source>
        <dbReference type="SAM" id="Phobius"/>
    </source>
</evidence>
<dbReference type="Gene3D" id="3.40.630.10">
    <property type="entry name" value="Zn peptidases"/>
    <property type="match status" value="1"/>
</dbReference>
<evidence type="ECO:0000256" key="3">
    <source>
        <dbReference type="ARBA" id="ARBA00022723"/>
    </source>
</evidence>
<evidence type="ECO:0000256" key="1">
    <source>
        <dbReference type="ARBA" id="ARBA00006247"/>
    </source>
</evidence>
<dbReference type="PANTHER" id="PTHR45962:SF1">
    <property type="entry name" value="N-FATTY-ACYL-AMINO ACID SYNTHASE_HYDROLASE PM20D1"/>
    <property type="match status" value="1"/>
</dbReference>
<dbReference type="InterPro" id="IPR017141">
    <property type="entry name" value="Pept_M20_carboxypep"/>
</dbReference>
<feature type="domain" description="Peptidase M20 dimerisation" evidence="10">
    <location>
        <begin position="289"/>
        <end position="452"/>
    </location>
</feature>
<comment type="caution">
    <text evidence="11">The sequence shown here is derived from an EMBL/GenBank/DDBJ whole genome shotgun (WGS) entry which is preliminary data.</text>
</comment>
<proteinExistence type="inferred from homology"/>
<dbReference type="Pfam" id="PF01546">
    <property type="entry name" value="Peptidase_M20"/>
    <property type="match status" value="1"/>
</dbReference>
<dbReference type="Gene3D" id="3.30.70.360">
    <property type="match status" value="1"/>
</dbReference>
<feature type="binding site" evidence="7">
    <location>
        <position position="552"/>
    </location>
    <ligand>
        <name>Zn(2+)</name>
        <dbReference type="ChEBI" id="CHEBI:29105"/>
        <label>1</label>
    </ligand>
</feature>
<keyword evidence="5 7" id="KW-0862">Zinc</keyword>
<feature type="region of interest" description="Disordered" evidence="8">
    <location>
        <begin position="1"/>
        <end position="26"/>
    </location>
</feature>
<feature type="binding site" evidence="7">
    <location>
        <position position="271"/>
    </location>
    <ligand>
        <name>Zn(2+)</name>
        <dbReference type="ChEBI" id="CHEBI:29105"/>
        <label>2</label>
    </ligand>
</feature>
<protein>
    <recommendedName>
        <fullName evidence="10">Peptidase M20 dimerisation domain-containing protein</fullName>
    </recommendedName>
</protein>
<dbReference type="SUPFAM" id="SSF53187">
    <property type="entry name" value="Zn-dependent exopeptidases"/>
    <property type="match status" value="1"/>
</dbReference>
<name>A0A0F4ZE09_9PEZI</name>
<keyword evidence="9" id="KW-1133">Transmembrane helix</keyword>
<dbReference type="AlphaFoldDB" id="A0A0F4ZE09"/>
<dbReference type="Proteomes" id="UP000033483">
    <property type="component" value="Unassembled WGS sequence"/>
</dbReference>